<name>A0A8D9E6D4_9HEMI</name>
<proteinExistence type="predicted"/>
<feature type="region of interest" description="Disordered" evidence="1">
    <location>
        <begin position="234"/>
        <end position="255"/>
    </location>
</feature>
<dbReference type="AlphaFoldDB" id="A0A8D9E6D4"/>
<evidence type="ECO:0000256" key="1">
    <source>
        <dbReference type="SAM" id="MobiDB-lite"/>
    </source>
</evidence>
<accession>A0A8D9E6D4</accession>
<organism evidence="2">
    <name type="scientific">Cacopsylla melanoneura</name>
    <dbReference type="NCBI Taxonomy" id="428564"/>
    <lineage>
        <taxon>Eukaryota</taxon>
        <taxon>Metazoa</taxon>
        <taxon>Ecdysozoa</taxon>
        <taxon>Arthropoda</taxon>
        <taxon>Hexapoda</taxon>
        <taxon>Insecta</taxon>
        <taxon>Pterygota</taxon>
        <taxon>Neoptera</taxon>
        <taxon>Paraneoptera</taxon>
        <taxon>Hemiptera</taxon>
        <taxon>Sternorrhyncha</taxon>
        <taxon>Psylloidea</taxon>
        <taxon>Psyllidae</taxon>
        <taxon>Psyllinae</taxon>
        <taxon>Cacopsylla</taxon>
    </lineage>
</organism>
<feature type="region of interest" description="Disordered" evidence="1">
    <location>
        <begin position="134"/>
        <end position="153"/>
    </location>
</feature>
<reference evidence="2" key="1">
    <citation type="submission" date="2021-05" db="EMBL/GenBank/DDBJ databases">
        <authorList>
            <person name="Alioto T."/>
            <person name="Alioto T."/>
            <person name="Gomez Garrido J."/>
        </authorList>
    </citation>
    <scope>NUCLEOTIDE SEQUENCE</scope>
</reference>
<evidence type="ECO:0000313" key="2">
    <source>
        <dbReference type="EMBL" id="CAG6742211.1"/>
    </source>
</evidence>
<protein>
    <submittedName>
        <fullName evidence="2">Uncharacterized protein</fullName>
    </submittedName>
</protein>
<dbReference type="EMBL" id="HBUF01433483">
    <property type="protein sequence ID" value="CAG6742211.1"/>
    <property type="molecule type" value="Transcribed_RNA"/>
</dbReference>
<sequence>MSPLIIFNNKESIITTVIIFQVTMETLKRSWENFKASTKRKLTTEKQMRLLTGGGSYHPPPSSPTPDLDSLLQKNLDIEIKHFKDSDGIQLQKMAQLSTVLATTSSDIEDDPEIQTSPNQIEDSHIPSEFSVATNQPGPSIPTHRPTRSVRQNNSSSYYLTRASCLTDEKDERLRRIQLSIDDERAYHKQRMLVLQEEQKYWQAKQSTEDAQKDYWVMKKHLEEKILQTQLNAYGENNNDNNNNVTVEVLSPDWE</sequence>